<dbReference type="AlphaFoldDB" id="A0A0B7A1M2"/>
<proteinExistence type="predicted"/>
<dbReference type="EMBL" id="HACG01027863">
    <property type="protein sequence ID" value="CEK74728.1"/>
    <property type="molecule type" value="Transcribed_RNA"/>
</dbReference>
<evidence type="ECO:0008006" key="2">
    <source>
        <dbReference type="Google" id="ProtNLM"/>
    </source>
</evidence>
<gene>
    <name evidence="1" type="primary">ORF92277</name>
</gene>
<evidence type="ECO:0000313" key="1">
    <source>
        <dbReference type="EMBL" id="CEK74728.1"/>
    </source>
</evidence>
<accession>A0A0B7A1M2</accession>
<reference evidence="1" key="1">
    <citation type="submission" date="2014-12" db="EMBL/GenBank/DDBJ databases">
        <title>Insight into the proteome of Arion vulgaris.</title>
        <authorList>
            <person name="Aradska J."/>
            <person name="Bulat T."/>
            <person name="Smidak R."/>
            <person name="Sarate P."/>
            <person name="Gangsoo J."/>
            <person name="Sialana F."/>
            <person name="Bilban M."/>
            <person name="Lubec G."/>
        </authorList>
    </citation>
    <scope>NUCLEOTIDE SEQUENCE</scope>
    <source>
        <tissue evidence="1">Skin</tissue>
    </source>
</reference>
<sequence>AVYDVACVGVSTVRRWTRTVKGDNPAMTNLHDQACSRQSNTPVNEQHQARNVELIRDIATSSKKMSPLCLVFRLSVYITFLMSSLGIGKCVQDGSLTCCHRK</sequence>
<name>A0A0B7A1M2_9EUPU</name>
<protein>
    <recommendedName>
        <fullName evidence="2">Mos1 transposase HTH domain-containing protein</fullName>
    </recommendedName>
</protein>
<feature type="non-terminal residue" evidence="1">
    <location>
        <position position="1"/>
    </location>
</feature>
<organism evidence="1">
    <name type="scientific">Arion vulgaris</name>
    <dbReference type="NCBI Taxonomy" id="1028688"/>
    <lineage>
        <taxon>Eukaryota</taxon>
        <taxon>Metazoa</taxon>
        <taxon>Spiralia</taxon>
        <taxon>Lophotrochozoa</taxon>
        <taxon>Mollusca</taxon>
        <taxon>Gastropoda</taxon>
        <taxon>Heterobranchia</taxon>
        <taxon>Euthyneura</taxon>
        <taxon>Panpulmonata</taxon>
        <taxon>Eupulmonata</taxon>
        <taxon>Stylommatophora</taxon>
        <taxon>Helicina</taxon>
        <taxon>Arionoidea</taxon>
        <taxon>Arionidae</taxon>
        <taxon>Arion</taxon>
    </lineage>
</organism>